<dbReference type="Proteomes" id="UP000019335">
    <property type="component" value="Chromosome 9"/>
</dbReference>
<dbReference type="AlphaFoldDB" id="W7U109"/>
<dbReference type="EMBL" id="AZIL01000688">
    <property type="protein sequence ID" value="EWM26349.1"/>
    <property type="molecule type" value="Genomic_DNA"/>
</dbReference>
<evidence type="ECO:0000313" key="3">
    <source>
        <dbReference type="Proteomes" id="UP000019335"/>
    </source>
</evidence>
<comment type="caution">
    <text evidence="2">The sequence shown here is derived from an EMBL/GenBank/DDBJ whole genome shotgun (WGS) entry which is preliminary data.</text>
</comment>
<sequence length="148" mass="16621">MHTLVSILSVTMTPIRDQKSSKTMCSLTGSRFIETCGRFCTKEGPKRGRVSPSTGQETPSSPCHGKTRRCDTTGCFTGARPSRRREGRTCREDACMHGRRKRYASWELSRGNPSSFPTTSDCLLDSDAAYVADDREVRYLDHGRQRVH</sequence>
<gene>
    <name evidence="2" type="ORF">Naga_100268g7</name>
</gene>
<organism evidence="2 3">
    <name type="scientific">Nannochloropsis gaditana</name>
    <dbReference type="NCBI Taxonomy" id="72520"/>
    <lineage>
        <taxon>Eukaryota</taxon>
        <taxon>Sar</taxon>
        <taxon>Stramenopiles</taxon>
        <taxon>Ochrophyta</taxon>
        <taxon>Eustigmatophyceae</taxon>
        <taxon>Eustigmatales</taxon>
        <taxon>Monodopsidaceae</taxon>
        <taxon>Nannochloropsis</taxon>
    </lineage>
</organism>
<accession>W7U109</accession>
<protein>
    <submittedName>
        <fullName evidence="2">Uncharacterized protein</fullName>
    </submittedName>
</protein>
<evidence type="ECO:0000256" key="1">
    <source>
        <dbReference type="SAM" id="MobiDB-lite"/>
    </source>
</evidence>
<proteinExistence type="predicted"/>
<feature type="region of interest" description="Disordered" evidence="1">
    <location>
        <begin position="43"/>
        <end position="66"/>
    </location>
</feature>
<reference evidence="2 3" key="1">
    <citation type="journal article" date="2014" name="Mol. Plant">
        <title>Chromosome Scale Genome Assembly and Transcriptome Profiling of Nannochloropsis gaditana in Nitrogen Depletion.</title>
        <authorList>
            <person name="Corteggiani Carpinelli E."/>
            <person name="Telatin A."/>
            <person name="Vitulo N."/>
            <person name="Forcato C."/>
            <person name="D'Angelo M."/>
            <person name="Schiavon R."/>
            <person name="Vezzi A."/>
            <person name="Giacometti G.M."/>
            <person name="Morosinotto T."/>
            <person name="Valle G."/>
        </authorList>
    </citation>
    <scope>NUCLEOTIDE SEQUENCE [LARGE SCALE GENOMIC DNA]</scope>
    <source>
        <strain evidence="2 3">B-31</strain>
    </source>
</reference>
<evidence type="ECO:0000313" key="2">
    <source>
        <dbReference type="EMBL" id="EWM26349.1"/>
    </source>
</evidence>
<name>W7U109_9STRA</name>
<keyword evidence="3" id="KW-1185">Reference proteome</keyword>
<feature type="compositionally biased region" description="Polar residues" evidence="1">
    <location>
        <begin position="51"/>
        <end position="61"/>
    </location>
</feature>